<sequence>MKLIFLIVTMFFCTGAAHFFYDEIRGSPNQMAIPEPWWCFFSPCARECVCDGFQCPQGQHCEGVRVPCRGNCCVPECFADNL</sequence>
<evidence type="ECO:0000313" key="2">
    <source>
        <dbReference type="Proteomes" id="UP000887578"/>
    </source>
</evidence>
<feature type="chain" id="PRO_5038103129" evidence="1">
    <location>
        <begin position="18"/>
        <end position="82"/>
    </location>
</feature>
<evidence type="ECO:0000313" key="3">
    <source>
        <dbReference type="WBParaSite" id="PDA_v2.g4009.t1"/>
    </source>
</evidence>
<organism evidence="2 3">
    <name type="scientific">Panagrolaimus davidi</name>
    <dbReference type="NCBI Taxonomy" id="227884"/>
    <lineage>
        <taxon>Eukaryota</taxon>
        <taxon>Metazoa</taxon>
        <taxon>Ecdysozoa</taxon>
        <taxon>Nematoda</taxon>
        <taxon>Chromadorea</taxon>
        <taxon>Rhabditida</taxon>
        <taxon>Tylenchina</taxon>
        <taxon>Panagrolaimomorpha</taxon>
        <taxon>Panagrolaimoidea</taxon>
        <taxon>Panagrolaimidae</taxon>
        <taxon>Panagrolaimus</taxon>
    </lineage>
</organism>
<dbReference type="WBParaSite" id="PDA_v2.g4009.t1">
    <property type="protein sequence ID" value="PDA_v2.g4009.t1"/>
    <property type="gene ID" value="PDA_v2.g4009"/>
</dbReference>
<feature type="signal peptide" evidence="1">
    <location>
        <begin position="1"/>
        <end position="17"/>
    </location>
</feature>
<proteinExistence type="predicted"/>
<evidence type="ECO:0000256" key="1">
    <source>
        <dbReference type="SAM" id="SignalP"/>
    </source>
</evidence>
<dbReference type="AlphaFoldDB" id="A0A914QLA7"/>
<reference evidence="3" key="1">
    <citation type="submission" date="2022-11" db="UniProtKB">
        <authorList>
            <consortium name="WormBaseParasite"/>
        </authorList>
    </citation>
    <scope>IDENTIFICATION</scope>
</reference>
<name>A0A914QLA7_9BILA</name>
<keyword evidence="2" id="KW-1185">Reference proteome</keyword>
<dbReference type="Proteomes" id="UP000887578">
    <property type="component" value="Unplaced"/>
</dbReference>
<accession>A0A914QLA7</accession>
<keyword evidence="1" id="KW-0732">Signal</keyword>
<protein>
    <submittedName>
        <fullName evidence="3">Uncharacterized protein</fullName>
    </submittedName>
</protein>